<feature type="domain" description="Phospholipid/glycerol acyltransferase" evidence="4">
    <location>
        <begin position="37"/>
        <end position="151"/>
    </location>
</feature>
<comment type="caution">
    <text evidence="5">The sequence shown here is derived from an EMBL/GenBank/DDBJ whole genome shotgun (WGS) entry which is preliminary data.</text>
</comment>
<reference evidence="5 6" key="1">
    <citation type="submission" date="2019-06" db="EMBL/GenBank/DDBJ databases">
        <title>Sequencing the genomes of 1000 actinobacteria strains.</title>
        <authorList>
            <person name="Klenk H.-P."/>
        </authorList>
    </citation>
    <scope>NUCLEOTIDE SEQUENCE [LARGE SCALE GENOMIC DNA]</scope>
    <source>
        <strain evidence="5 6">DSM 19560</strain>
    </source>
</reference>
<dbReference type="AlphaFoldDB" id="A0A561EAU7"/>
<dbReference type="SMART" id="SM00563">
    <property type="entry name" value="PlsC"/>
    <property type="match status" value="1"/>
</dbReference>
<evidence type="ECO:0000313" key="6">
    <source>
        <dbReference type="Proteomes" id="UP000318297"/>
    </source>
</evidence>
<dbReference type="InterPro" id="IPR002123">
    <property type="entry name" value="Plipid/glycerol_acylTrfase"/>
</dbReference>
<dbReference type="PANTHER" id="PTHR10434:SF55">
    <property type="entry name" value="POSSIBLE ACYLTRANSFERASE"/>
    <property type="match status" value="1"/>
</dbReference>
<protein>
    <submittedName>
        <fullName evidence="5">1-acyl-sn-glycerol-3-phosphate acyltransferase</fullName>
    </submittedName>
</protein>
<dbReference type="GO" id="GO:0005886">
    <property type="term" value="C:plasma membrane"/>
    <property type="evidence" value="ECO:0007669"/>
    <property type="project" value="TreeGrafter"/>
</dbReference>
<keyword evidence="2 5" id="KW-0012">Acyltransferase</keyword>
<proteinExistence type="predicted"/>
<accession>A0A561EAU7</accession>
<dbReference type="SUPFAM" id="SSF69593">
    <property type="entry name" value="Glycerol-3-phosphate (1)-acyltransferase"/>
    <property type="match status" value="1"/>
</dbReference>
<keyword evidence="6" id="KW-1185">Reference proteome</keyword>
<organism evidence="5 6">
    <name type="scientific">Rudaeicoccus suwonensis</name>
    <dbReference type="NCBI Taxonomy" id="657409"/>
    <lineage>
        <taxon>Bacteria</taxon>
        <taxon>Bacillati</taxon>
        <taxon>Actinomycetota</taxon>
        <taxon>Actinomycetes</taxon>
        <taxon>Micrococcales</taxon>
        <taxon>Dermacoccaceae</taxon>
        <taxon>Rudaeicoccus</taxon>
    </lineage>
</organism>
<dbReference type="GO" id="GO:0003841">
    <property type="term" value="F:1-acylglycerol-3-phosphate O-acyltransferase activity"/>
    <property type="evidence" value="ECO:0007669"/>
    <property type="project" value="TreeGrafter"/>
</dbReference>
<dbReference type="OrthoDB" id="3210041at2"/>
<name>A0A561EAU7_9MICO</name>
<evidence type="ECO:0000256" key="1">
    <source>
        <dbReference type="ARBA" id="ARBA00022679"/>
    </source>
</evidence>
<dbReference type="GO" id="GO:0006654">
    <property type="term" value="P:phosphatidic acid biosynthetic process"/>
    <property type="evidence" value="ECO:0007669"/>
    <property type="project" value="TreeGrafter"/>
</dbReference>
<dbReference type="PANTHER" id="PTHR10434">
    <property type="entry name" value="1-ACYL-SN-GLYCEROL-3-PHOSPHATE ACYLTRANSFERASE"/>
    <property type="match status" value="1"/>
</dbReference>
<evidence type="ECO:0000256" key="3">
    <source>
        <dbReference type="SAM" id="MobiDB-lite"/>
    </source>
</evidence>
<dbReference type="RefSeq" id="WP_145226941.1">
    <property type="nucleotide sequence ID" value="NZ_VIVQ01000001.1"/>
</dbReference>
<evidence type="ECO:0000256" key="2">
    <source>
        <dbReference type="ARBA" id="ARBA00023315"/>
    </source>
</evidence>
<evidence type="ECO:0000313" key="5">
    <source>
        <dbReference type="EMBL" id="TWE12731.1"/>
    </source>
</evidence>
<gene>
    <name evidence="5" type="ORF">BKA23_1547</name>
</gene>
<evidence type="ECO:0000259" key="4">
    <source>
        <dbReference type="SMART" id="SM00563"/>
    </source>
</evidence>
<sequence length="257" mass="28167">MEPLYDGVVRFALGVFAAQGIKFTRIGSENIPRSGGAVIAMNHISYFDFAYAGYPAKDRGRLVRFMAKKEVFHHPVMGPLMKGMHHIPVDRAAGAAAYKSAVDALRRGELIGVFPETTISRSFELRDFKSGAVRMAQEAGVPVIPMILWGSQRVWTKDHRKTLGRSKVPVTITTGEPIEIPDGSDVTDQTEHLHKVMEAMLHTAQESYPTLSGDDLKYLPARLGGTAPTPEEAVELDAAEAQRKADSRVAKRGNGRN</sequence>
<keyword evidence="1 5" id="KW-0808">Transferase</keyword>
<dbReference type="EMBL" id="VIVQ01000001">
    <property type="protein sequence ID" value="TWE12731.1"/>
    <property type="molecule type" value="Genomic_DNA"/>
</dbReference>
<feature type="region of interest" description="Disordered" evidence="3">
    <location>
        <begin position="222"/>
        <end position="257"/>
    </location>
</feature>
<dbReference type="Proteomes" id="UP000318297">
    <property type="component" value="Unassembled WGS sequence"/>
</dbReference>
<feature type="compositionally biased region" description="Basic and acidic residues" evidence="3">
    <location>
        <begin position="240"/>
        <end position="249"/>
    </location>
</feature>
<dbReference type="Pfam" id="PF01553">
    <property type="entry name" value="Acyltransferase"/>
    <property type="match status" value="1"/>
</dbReference>
<dbReference type="CDD" id="cd07989">
    <property type="entry name" value="LPLAT_AGPAT-like"/>
    <property type="match status" value="1"/>
</dbReference>